<feature type="binding site" evidence="3">
    <location>
        <position position="158"/>
    </location>
    <ligand>
        <name>Cu cation</name>
        <dbReference type="ChEBI" id="CHEBI:23378"/>
    </ligand>
</feature>
<feature type="signal peptide" evidence="5">
    <location>
        <begin position="1"/>
        <end position="19"/>
    </location>
</feature>
<evidence type="ECO:0000259" key="6">
    <source>
        <dbReference type="PROSITE" id="PS51352"/>
    </source>
</evidence>
<dbReference type="PANTHER" id="PTHR12151:SF25">
    <property type="entry name" value="LINALOOL DEHYDRATASE_ISOMERASE DOMAIN-CONTAINING PROTEIN"/>
    <property type="match status" value="1"/>
</dbReference>
<dbReference type="PROSITE" id="PS51257">
    <property type="entry name" value="PROKAR_LIPOPROTEIN"/>
    <property type="match status" value="1"/>
</dbReference>
<keyword evidence="8" id="KW-1185">Reference proteome</keyword>
<comment type="similarity">
    <text evidence="1">Belongs to the SCO1/2 family.</text>
</comment>
<keyword evidence="4" id="KW-1015">Disulfide bond</keyword>
<accession>A0A0A8X5M0</accession>
<dbReference type="GO" id="GO:0046872">
    <property type="term" value="F:metal ion binding"/>
    <property type="evidence" value="ECO:0007669"/>
    <property type="project" value="UniProtKB-KW"/>
</dbReference>
<evidence type="ECO:0000256" key="4">
    <source>
        <dbReference type="PIRSR" id="PIRSR603782-2"/>
    </source>
</evidence>
<keyword evidence="3" id="KW-0479">Metal-binding</keyword>
<dbReference type="AlphaFoldDB" id="A0A0A8X5M0"/>
<dbReference type="InterPro" id="IPR036249">
    <property type="entry name" value="Thioredoxin-like_sf"/>
</dbReference>
<dbReference type="STRING" id="1321606.SAMD00020551_3436"/>
<feature type="chain" id="PRO_5002042553" evidence="5">
    <location>
        <begin position="20"/>
        <end position="194"/>
    </location>
</feature>
<evidence type="ECO:0000256" key="5">
    <source>
        <dbReference type="SAM" id="SignalP"/>
    </source>
</evidence>
<dbReference type="Pfam" id="PF02630">
    <property type="entry name" value="SCO1-SenC"/>
    <property type="match status" value="1"/>
</dbReference>
<evidence type="ECO:0000256" key="2">
    <source>
        <dbReference type="ARBA" id="ARBA00023008"/>
    </source>
</evidence>
<proteinExistence type="inferred from homology"/>
<evidence type="ECO:0000256" key="3">
    <source>
        <dbReference type="PIRSR" id="PIRSR603782-1"/>
    </source>
</evidence>
<feature type="disulfide bond" description="Redox-active" evidence="4">
    <location>
        <begin position="67"/>
        <end position="71"/>
    </location>
</feature>
<dbReference type="OrthoDB" id="9811998at2"/>
<keyword evidence="2 3" id="KW-0186">Copper</keyword>
<feature type="domain" description="Thioredoxin" evidence="6">
    <location>
        <begin position="29"/>
        <end position="194"/>
    </location>
</feature>
<dbReference type="PANTHER" id="PTHR12151">
    <property type="entry name" value="ELECTRON TRANSPORT PROTIN SCO1/SENC FAMILY MEMBER"/>
    <property type="match status" value="1"/>
</dbReference>
<reference evidence="7 8" key="1">
    <citation type="submission" date="2013-06" db="EMBL/GenBank/DDBJ databases">
        <title>Whole genome shotgun sequence of Bacillus selenatarsenatis SF-1.</title>
        <authorList>
            <person name="Kuroda M."/>
            <person name="Sei K."/>
            <person name="Yamashita M."/>
            <person name="Ike M."/>
        </authorList>
    </citation>
    <scope>NUCLEOTIDE SEQUENCE [LARGE SCALE GENOMIC DNA]</scope>
    <source>
        <strain evidence="7 8">SF-1</strain>
    </source>
</reference>
<dbReference type="SUPFAM" id="SSF52833">
    <property type="entry name" value="Thioredoxin-like"/>
    <property type="match status" value="1"/>
</dbReference>
<evidence type="ECO:0000313" key="7">
    <source>
        <dbReference type="EMBL" id="GAM15280.1"/>
    </source>
</evidence>
<dbReference type="CDD" id="cd02968">
    <property type="entry name" value="SCO"/>
    <property type="match status" value="1"/>
</dbReference>
<evidence type="ECO:0000313" key="8">
    <source>
        <dbReference type="Proteomes" id="UP000031014"/>
    </source>
</evidence>
<dbReference type="InterPro" id="IPR013766">
    <property type="entry name" value="Thioredoxin_domain"/>
</dbReference>
<dbReference type="InterPro" id="IPR003782">
    <property type="entry name" value="SCO1/SenC"/>
</dbReference>
<feature type="binding site" evidence="3">
    <location>
        <position position="67"/>
    </location>
    <ligand>
        <name>Cu cation</name>
        <dbReference type="ChEBI" id="CHEBI:23378"/>
    </ligand>
</feature>
<protein>
    <submittedName>
        <fullName evidence="7">Cytochrome oxidase biogenesis protein Sco1/senc/PrrC, putative copper metallochaperone</fullName>
    </submittedName>
</protein>
<keyword evidence="5" id="KW-0732">Signal</keyword>
<sequence length="194" mass="21910">MILKKVFTLLMLAAVIIFAAGCGNSGLKDAKNYPIEDFTFTNQDGESVSKADLEGKVWMASFIFTNCADVCPPMTANMSKLQDRIKEEGLKDVEIVSFSVDPAVDNPEALKEYGKKFNVDFKNWSFLTGYTQEEIEKFALENFKTLVKKPETGDQVIHGTDFYLVDQNGDMRKYYTGLKEVPFEQIIEDIKALQ</sequence>
<feature type="binding site" evidence="3">
    <location>
        <position position="71"/>
    </location>
    <ligand>
        <name>Cu cation</name>
        <dbReference type="ChEBI" id="CHEBI:23378"/>
    </ligand>
</feature>
<dbReference type="Proteomes" id="UP000031014">
    <property type="component" value="Unassembled WGS sequence"/>
</dbReference>
<comment type="caution">
    <text evidence="7">The sequence shown here is derived from an EMBL/GenBank/DDBJ whole genome shotgun (WGS) entry which is preliminary data.</text>
</comment>
<evidence type="ECO:0000256" key="1">
    <source>
        <dbReference type="ARBA" id="ARBA00010996"/>
    </source>
</evidence>
<dbReference type="Gene3D" id="3.40.30.10">
    <property type="entry name" value="Glutaredoxin"/>
    <property type="match status" value="1"/>
</dbReference>
<dbReference type="PROSITE" id="PS51352">
    <property type="entry name" value="THIOREDOXIN_2"/>
    <property type="match status" value="1"/>
</dbReference>
<dbReference type="EMBL" id="BASE01000079">
    <property type="protein sequence ID" value="GAM15280.1"/>
    <property type="molecule type" value="Genomic_DNA"/>
</dbReference>
<gene>
    <name evidence="7" type="ORF">SAMD00020551_3436</name>
</gene>
<name>A0A0A8X5M0_MESS1</name>
<organism evidence="7 8">
    <name type="scientific">Mesobacillus selenatarsenatis (strain DSM 18680 / JCM 14380 / FERM P-15431 / SF-1)</name>
    <dbReference type="NCBI Taxonomy" id="1321606"/>
    <lineage>
        <taxon>Bacteria</taxon>
        <taxon>Bacillati</taxon>
        <taxon>Bacillota</taxon>
        <taxon>Bacilli</taxon>
        <taxon>Bacillales</taxon>
        <taxon>Bacillaceae</taxon>
        <taxon>Mesobacillus</taxon>
    </lineage>
</organism>